<dbReference type="SMART" id="SM00066">
    <property type="entry name" value="GAL4"/>
    <property type="match status" value="1"/>
</dbReference>
<keyword evidence="5" id="KW-0539">Nucleus</keyword>
<evidence type="ECO:0000313" key="10">
    <source>
        <dbReference type="EMBL" id="PTB38741.1"/>
    </source>
</evidence>
<dbReference type="Pfam" id="PF00172">
    <property type="entry name" value="Zn_clus"/>
    <property type="match status" value="1"/>
</dbReference>
<dbReference type="GO" id="GO:0008270">
    <property type="term" value="F:zinc ion binding"/>
    <property type="evidence" value="ECO:0007669"/>
    <property type="project" value="UniProtKB-KW"/>
</dbReference>
<dbReference type="STRING" id="1042311.A0A2T3Z1P8"/>
<dbReference type="SUPFAM" id="SSF57667">
    <property type="entry name" value="beta-beta-alpha zinc fingers"/>
    <property type="match status" value="1"/>
</dbReference>
<evidence type="ECO:0000256" key="2">
    <source>
        <dbReference type="ARBA" id="ARBA00022833"/>
    </source>
</evidence>
<feature type="region of interest" description="Disordered" evidence="7">
    <location>
        <begin position="117"/>
        <end position="147"/>
    </location>
</feature>
<name>A0A2T3Z1P8_TRIA4</name>
<dbReference type="EMBL" id="KZ679265">
    <property type="protein sequence ID" value="PTB38741.1"/>
    <property type="molecule type" value="Genomic_DNA"/>
</dbReference>
<dbReference type="GO" id="GO:0003677">
    <property type="term" value="F:DNA binding"/>
    <property type="evidence" value="ECO:0007669"/>
    <property type="project" value="InterPro"/>
</dbReference>
<evidence type="ECO:0008006" key="12">
    <source>
        <dbReference type="Google" id="ProtNLM"/>
    </source>
</evidence>
<dbReference type="PANTHER" id="PTHR47660:SF2">
    <property type="entry name" value="TRANSCRIPTION FACTOR WITH C2H2 AND ZN(2)-CYS(6) DNA BINDING DOMAIN (EUROFUNG)"/>
    <property type="match status" value="1"/>
</dbReference>
<dbReference type="CDD" id="cd12148">
    <property type="entry name" value="fungal_TF_MHR"/>
    <property type="match status" value="1"/>
</dbReference>
<feature type="domain" description="Zn(2)-C6 fungal-type" evidence="8">
    <location>
        <begin position="70"/>
        <end position="99"/>
    </location>
</feature>
<dbReference type="InterPro" id="IPR007219">
    <property type="entry name" value="XnlR_reg_dom"/>
</dbReference>
<evidence type="ECO:0000256" key="4">
    <source>
        <dbReference type="ARBA" id="ARBA00023163"/>
    </source>
</evidence>
<dbReference type="Gene3D" id="4.10.240.10">
    <property type="entry name" value="Zn(2)-C6 fungal-type DNA-binding domain"/>
    <property type="match status" value="1"/>
</dbReference>
<dbReference type="SMART" id="SM00355">
    <property type="entry name" value="ZnF_C2H2"/>
    <property type="match status" value="2"/>
</dbReference>
<dbReference type="PROSITE" id="PS00463">
    <property type="entry name" value="ZN2_CY6_FUNGAL_1"/>
    <property type="match status" value="1"/>
</dbReference>
<keyword evidence="4" id="KW-0804">Transcription</keyword>
<feature type="domain" description="C2H2-type" evidence="9">
    <location>
        <begin position="35"/>
        <end position="62"/>
    </location>
</feature>
<organism evidence="10 11">
    <name type="scientific">Trichoderma asperellum (strain ATCC 204424 / CBS 433.97 / NBRC 101777)</name>
    <dbReference type="NCBI Taxonomy" id="1042311"/>
    <lineage>
        <taxon>Eukaryota</taxon>
        <taxon>Fungi</taxon>
        <taxon>Dikarya</taxon>
        <taxon>Ascomycota</taxon>
        <taxon>Pezizomycotina</taxon>
        <taxon>Sordariomycetes</taxon>
        <taxon>Hypocreomycetidae</taxon>
        <taxon>Hypocreales</taxon>
        <taxon>Hypocreaceae</taxon>
        <taxon>Trichoderma</taxon>
    </lineage>
</organism>
<dbReference type="PROSITE" id="PS50048">
    <property type="entry name" value="ZN2_CY6_FUNGAL_2"/>
    <property type="match status" value="1"/>
</dbReference>
<dbReference type="InterPro" id="IPR036864">
    <property type="entry name" value="Zn2-C6_fun-type_DNA-bd_sf"/>
</dbReference>
<dbReference type="GO" id="GO:0006351">
    <property type="term" value="P:DNA-templated transcription"/>
    <property type="evidence" value="ECO:0007669"/>
    <property type="project" value="InterPro"/>
</dbReference>
<keyword evidence="1" id="KW-0479">Metal-binding</keyword>
<dbReference type="SUPFAM" id="SSF57701">
    <property type="entry name" value="Zn2/Cys6 DNA-binding domain"/>
    <property type="match status" value="1"/>
</dbReference>
<dbReference type="InterPro" id="IPR001138">
    <property type="entry name" value="Zn2Cys6_DnaBD"/>
</dbReference>
<evidence type="ECO:0000256" key="1">
    <source>
        <dbReference type="ARBA" id="ARBA00022723"/>
    </source>
</evidence>
<reference evidence="10 11" key="1">
    <citation type="submission" date="2016-07" db="EMBL/GenBank/DDBJ databases">
        <title>Multiple horizontal gene transfer events from other fungi enriched the ability of initially mycotrophic Trichoderma (Ascomycota) to feed on dead plant biomass.</title>
        <authorList>
            <consortium name="DOE Joint Genome Institute"/>
            <person name="Aerts A."/>
            <person name="Atanasova L."/>
            <person name="Chenthamara K."/>
            <person name="Zhang J."/>
            <person name="Grujic M."/>
            <person name="Henrissat B."/>
            <person name="Kuo A."/>
            <person name="Salamov A."/>
            <person name="Lipzen A."/>
            <person name="Labutti K."/>
            <person name="Barry K."/>
            <person name="Miao Y."/>
            <person name="Rahimi M.J."/>
            <person name="Shen Q."/>
            <person name="Grigoriev I.V."/>
            <person name="Kubicek C.P."/>
            <person name="Druzhinina I.S."/>
        </authorList>
    </citation>
    <scope>NUCLEOTIDE SEQUENCE [LARGE SCALE GENOMIC DNA]</scope>
    <source>
        <strain evidence="10 11">CBS 433.97</strain>
    </source>
</reference>
<feature type="compositionally biased region" description="Polar residues" evidence="7">
    <location>
        <begin position="117"/>
        <end position="127"/>
    </location>
</feature>
<keyword evidence="6" id="KW-0863">Zinc-finger</keyword>
<dbReference type="Gene3D" id="3.30.160.60">
    <property type="entry name" value="Classic Zinc Finger"/>
    <property type="match status" value="1"/>
</dbReference>
<feature type="domain" description="C2H2-type" evidence="9">
    <location>
        <begin position="9"/>
        <end position="35"/>
    </location>
</feature>
<keyword evidence="3" id="KW-0805">Transcription regulation</keyword>
<dbReference type="Proteomes" id="UP000240493">
    <property type="component" value="Unassembled WGS sequence"/>
</dbReference>
<dbReference type="GO" id="GO:0000981">
    <property type="term" value="F:DNA-binding transcription factor activity, RNA polymerase II-specific"/>
    <property type="evidence" value="ECO:0007669"/>
    <property type="project" value="InterPro"/>
</dbReference>
<dbReference type="PROSITE" id="PS50157">
    <property type="entry name" value="ZINC_FINGER_C2H2_2"/>
    <property type="match status" value="2"/>
</dbReference>
<dbReference type="InterPro" id="IPR013087">
    <property type="entry name" value="Znf_C2H2_type"/>
</dbReference>
<evidence type="ECO:0000256" key="5">
    <source>
        <dbReference type="ARBA" id="ARBA00023242"/>
    </source>
</evidence>
<evidence type="ECO:0000256" key="6">
    <source>
        <dbReference type="PROSITE-ProRule" id="PRU00042"/>
    </source>
</evidence>
<accession>A0A2T3Z1P8</accession>
<evidence type="ECO:0000256" key="3">
    <source>
        <dbReference type="ARBA" id="ARBA00023015"/>
    </source>
</evidence>
<dbReference type="OrthoDB" id="654211at2759"/>
<keyword evidence="11" id="KW-1185">Reference proteome</keyword>
<dbReference type="CDD" id="cd00067">
    <property type="entry name" value="GAL4"/>
    <property type="match status" value="1"/>
</dbReference>
<sequence length="734" mass="82628">MPPPSGQRHLCHCGRGFLRKEHLRRHQAIHSSPSFTCHVCSRSFSRSDLLRRHLTLHDGPAHSDSKRVRACDACHASKIRCDGGTRCSLCTKRGIDCAFTRGPGPNGASNLRRRSVSSLPLASKSNSPDPPTPSIQTSDPKDTPKPDISQVIYTNIVAPITQGTQHPDPSIATAGLKLILNVLSNPLSSEALSRNQLQLPPEVEKWSSECIKAYMRHFHDRWPILHIPTFEREVISIGLRSTVIMIGSWVQNETAGNSIVFEIHSNLVKTLLADLTETTVDPAGVWPIRTLQSALLNVIFAFESGNEKLMKKARLLYSLLVTVFRQLKVFNAEAVEHQIRIHFSGDFPPWAFAMKEKWKRLTTTLFKLDTYISLLTQQPPSVQREEMSLGLTSTFALWNAHGLDVFFRRWPSEPLERSSYKICDLALGSHQPISPVMLVEDIQIRMMGVTNYVWILSKMRGNPNPALCASADQKELISARLKRCKLQLDGMTALWMDPEQHKMHIEFLLRAYMGSEEPFHEDWEKYSRGRFFSYVFSATMMYHLLSMHIYADAQSYMQNLPGITSSLAPCGITLMYPPNTAEIKEWATSMDSRIAVSHAIFAYRIYGGHISPSELKEEVVDPIAHMTIAVGAGILWTWIQNNGMTCTCDCMNVPLVDGLDFGFVCLETGKSPEVENWIRNGGNIWLHGIQLCKCNVEVWLSPFAAILSEGARKWEIGNAFAQKLWHQLGLQRSV</sequence>
<dbReference type="PROSITE" id="PS00028">
    <property type="entry name" value="ZINC_FINGER_C2H2_1"/>
    <property type="match status" value="1"/>
</dbReference>
<keyword evidence="2" id="KW-0862">Zinc</keyword>
<evidence type="ECO:0000259" key="8">
    <source>
        <dbReference type="PROSITE" id="PS50048"/>
    </source>
</evidence>
<dbReference type="AlphaFoldDB" id="A0A2T3Z1P8"/>
<evidence type="ECO:0000259" key="9">
    <source>
        <dbReference type="PROSITE" id="PS50157"/>
    </source>
</evidence>
<protein>
    <recommendedName>
        <fullName evidence="12">C2H2-type domain-containing protein</fullName>
    </recommendedName>
</protein>
<evidence type="ECO:0000313" key="11">
    <source>
        <dbReference type="Proteomes" id="UP000240493"/>
    </source>
</evidence>
<gene>
    <name evidence="10" type="ORF">M441DRAFT_238048</name>
</gene>
<dbReference type="InterPro" id="IPR036236">
    <property type="entry name" value="Znf_C2H2_sf"/>
</dbReference>
<dbReference type="Pfam" id="PF04082">
    <property type="entry name" value="Fungal_trans"/>
    <property type="match status" value="1"/>
</dbReference>
<evidence type="ECO:0000256" key="7">
    <source>
        <dbReference type="SAM" id="MobiDB-lite"/>
    </source>
</evidence>
<dbReference type="PANTHER" id="PTHR47660">
    <property type="entry name" value="TRANSCRIPTION FACTOR WITH C2H2 AND ZN(2)-CYS(6) DNA BINDING DOMAIN (EUROFUNG)-RELATED-RELATED"/>
    <property type="match status" value="1"/>
</dbReference>
<proteinExistence type="predicted"/>